<organism evidence="3 4">
    <name type="scientific">Arachis hypogaea</name>
    <name type="common">Peanut</name>
    <dbReference type="NCBI Taxonomy" id="3818"/>
    <lineage>
        <taxon>Eukaryota</taxon>
        <taxon>Viridiplantae</taxon>
        <taxon>Streptophyta</taxon>
        <taxon>Embryophyta</taxon>
        <taxon>Tracheophyta</taxon>
        <taxon>Spermatophyta</taxon>
        <taxon>Magnoliopsida</taxon>
        <taxon>eudicotyledons</taxon>
        <taxon>Gunneridae</taxon>
        <taxon>Pentapetalae</taxon>
        <taxon>rosids</taxon>
        <taxon>fabids</taxon>
        <taxon>Fabales</taxon>
        <taxon>Fabaceae</taxon>
        <taxon>Papilionoideae</taxon>
        <taxon>50 kb inversion clade</taxon>
        <taxon>dalbergioids sensu lato</taxon>
        <taxon>Dalbergieae</taxon>
        <taxon>Pterocarpus clade</taxon>
        <taxon>Arachis</taxon>
    </lineage>
</organism>
<reference evidence="3 4" key="1">
    <citation type="submission" date="2019-01" db="EMBL/GenBank/DDBJ databases">
        <title>Sequencing of cultivated peanut Arachis hypogaea provides insights into genome evolution and oil improvement.</title>
        <authorList>
            <person name="Chen X."/>
        </authorList>
    </citation>
    <scope>NUCLEOTIDE SEQUENCE [LARGE SCALE GENOMIC DNA]</scope>
    <source>
        <strain evidence="4">cv. Fuhuasheng</strain>
        <tissue evidence="3">Leaves</tissue>
    </source>
</reference>
<protein>
    <recommendedName>
        <fullName evidence="5">Replication factor A C-terminal domain-containing protein</fullName>
    </recommendedName>
</protein>
<comment type="caution">
    <text evidence="3">The sequence shown here is derived from an EMBL/GenBank/DDBJ whole genome shotgun (WGS) entry which is preliminary data.</text>
</comment>
<feature type="domain" description="Replication protein A 70 kDa DNA-binding subunit B/D first OB fold" evidence="1">
    <location>
        <begin position="19"/>
        <end position="110"/>
    </location>
</feature>
<dbReference type="SUPFAM" id="SSF50249">
    <property type="entry name" value="Nucleic acid-binding proteins"/>
    <property type="match status" value="2"/>
</dbReference>
<keyword evidence="4" id="KW-1185">Reference proteome</keyword>
<gene>
    <name evidence="3" type="ORF">Ahy_A07g034311</name>
</gene>
<evidence type="ECO:0000259" key="1">
    <source>
        <dbReference type="Pfam" id="PF02721"/>
    </source>
</evidence>
<name>A0A445CBL5_ARAHY</name>
<evidence type="ECO:0000259" key="2">
    <source>
        <dbReference type="Pfam" id="PF08646"/>
    </source>
</evidence>
<evidence type="ECO:0008006" key="5">
    <source>
        <dbReference type="Google" id="ProtNLM"/>
    </source>
</evidence>
<dbReference type="PANTHER" id="PTHR47165">
    <property type="entry name" value="OS03G0429900 PROTEIN"/>
    <property type="match status" value="1"/>
</dbReference>
<dbReference type="InterPro" id="IPR013955">
    <property type="entry name" value="Rep_factor-A_C"/>
</dbReference>
<sequence>MASSFNLLKNIEAANESPNYKIKVTVLKLWSISPKEQKFQKSMLEMVVMDEVGDRIQCSIRSPQRRLFEGDLSDGMIYTLSNFLLALNDQKYKPTSHSHRIYFKRETQLRMVSDVNFPSNVFRFVPNDLILNHTNAQSHLIDVMGLFIAKGDIIEFYKNGNKSIYIVIELDDMEIIMSGVPHANQLTQIAADPAYNLEDDLLNRSTYKPIRELKELIENGSYVTIGTVLAIDSKNGWWYKGCKQCFHSLKESDTSYHCTTCDTFPSSHTPRYSINLRVADDTETALFILYDKEATIFLGTTASELRLAQLTRILFNFVCSNGHHILLQTFFMLIQHQNLGGENSELLSIQTDSVDTIKV</sequence>
<dbReference type="Gene3D" id="2.40.50.140">
    <property type="entry name" value="Nucleic acid-binding proteins"/>
    <property type="match status" value="2"/>
</dbReference>
<dbReference type="Pfam" id="PF02721">
    <property type="entry name" value="DUF223"/>
    <property type="match status" value="1"/>
</dbReference>
<proteinExistence type="predicted"/>
<feature type="domain" description="Replication factor A C-terminal" evidence="2">
    <location>
        <begin position="225"/>
        <end position="306"/>
    </location>
</feature>
<dbReference type="EMBL" id="SDMP01000007">
    <property type="protein sequence ID" value="RYR48299.1"/>
    <property type="molecule type" value="Genomic_DNA"/>
</dbReference>
<dbReference type="AlphaFoldDB" id="A0A445CBL5"/>
<dbReference type="InterPro" id="IPR003871">
    <property type="entry name" value="RFA1B/D_OB_1st"/>
</dbReference>
<evidence type="ECO:0000313" key="3">
    <source>
        <dbReference type="EMBL" id="RYR48299.1"/>
    </source>
</evidence>
<dbReference type="Pfam" id="PF08646">
    <property type="entry name" value="Rep_fac-A_C"/>
    <property type="match status" value="1"/>
</dbReference>
<dbReference type="InterPro" id="IPR012340">
    <property type="entry name" value="NA-bd_OB-fold"/>
</dbReference>
<accession>A0A445CBL5</accession>
<evidence type="ECO:0000313" key="4">
    <source>
        <dbReference type="Proteomes" id="UP000289738"/>
    </source>
</evidence>
<dbReference type="PANTHER" id="PTHR47165:SF4">
    <property type="entry name" value="OS03G0429900 PROTEIN"/>
    <property type="match status" value="1"/>
</dbReference>
<dbReference type="CDD" id="cd04480">
    <property type="entry name" value="RPA1_DBD_A_like"/>
    <property type="match status" value="1"/>
</dbReference>
<dbReference type="Proteomes" id="UP000289738">
    <property type="component" value="Chromosome A07"/>
</dbReference>